<proteinExistence type="predicted"/>
<dbReference type="AlphaFoldDB" id="A0A0F9AC88"/>
<dbReference type="EMBL" id="LAZR01058468">
    <property type="protein sequence ID" value="KKK69826.1"/>
    <property type="molecule type" value="Genomic_DNA"/>
</dbReference>
<gene>
    <name evidence="1" type="ORF">LCGC14_2930160</name>
</gene>
<comment type="caution">
    <text evidence="1">The sequence shown here is derived from an EMBL/GenBank/DDBJ whole genome shotgun (WGS) entry which is preliminary data.</text>
</comment>
<name>A0A0F9AC88_9ZZZZ</name>
<evidence type="ECO:0000313" key="1">
    <source>
        <dbReference type="EMBL" id="KKK69826.1"/>
    </source>
</evidence>
<sequence>MIENTIDFENPEIQEYLLVLGILLHDIIVITKKVNEELEYQVSSIILNHFLEEISRLWPKD</sequence>
<organism evidence="1">
    <name type="scientific">marine sediment metagenome</name>
    <dbReference type="NCBI Taxonomy" id="412755"/>
    <lineage>
        <taxon>unclassified sequences</taxon>
        <taxon>metagenomes</taxon>
        <taxon>ecological metagenomes</taxon>
    </lineage>
</organism>
<reference evidence="1" key="1">
    <citation type="journal article" date="2015" name="Nature">
        <title>Complex archaea that bridge the gap between prokaryotes and eukaryotes.</title>
        <authorList>
            <person name="Spang A."/>
            <person name="Saw J.H."/>
            <person name="Jorgensen S.L."/>
            <person name="Zaremba-Niedzwiedzka K."/>
            <person name="Martijn J."/>
            <person name="Lind A.E."/>
            <person name="van Eijk R."/>
            <person name="Schleper C."/>
            <person name="Guy L."/>
            <person name="Ettema T.J."/>
        </authorList>
    </citation>
    <scope>NUCLEOTIDE SEQUENCE</scope>
</reference>
<accession>A0A0F9AC88</accession>
<protein>
    <submittedName>
        <fullName evidence="1">Uncharacterized protein</fullName>
    </submittedName>
</protein>